<keyword evidence="2" id="KW-1185">Reference proteome</keyword>
<comment type="caution">
    <text evidence="1">The sequence shown here is derived from an EMBL/GenBank/DDBJ whole genome shotgun (WGS) entry which is preliminary data.</text>
</comment>
<protein>
    <submittedName>
        <fullName evidence="1">Uncharacterized protein</fullName>
    </submittedName>
</protein>
<name>A0ACC3A0Q3_9EURO</name>
<organism evidence="1 2">
    <name type="scientific">Neophaeococcomyces mojaviensis</name>
    <dbReference type="NCBI Taxonomy" id="3383035"/>
    <lineage>
        <taxon>Eukaryota</taxon>
        <taxon>Fungi</taxon>
        <taxon>Dikarya</taxon>
        <taxon>Ascomycota</taxon>
        <taxon>Pezizomycotina</taxon>
        <taxon>Eurotiomycetes</taxon>
        <taxon>Chaetothyriomycetidae</taxon>
        <taxon>Chaetothyriales</taxon>
        <taxon>Chaetothyriales incertae sedis</taxon>
        <taxon>Neophaeococcomyces</taxon>
    </lineage>
</organism>
<sequence length="318" mass="34385">MVLKHDPEWAQLAAPMLEMMSKVPQPPVGDALTRRENVTNGFGALLAAQPDPPGVEANIFKIKSFDGAEIELYRFHKTGAVPGPAILHTHGGGMIAGTAEMFSKAAKAMVAVTGVQFFSIDYRLAPEHQDPVLIEDCYAGLVWLHEHADEFGVDRTRIGTMGESAGGGLAAGLTLLARDRNLQPPLAKQILIYPMLDSRNVTHENKELEPFLVWNVNSNITGWSALLGDKFNTDQVSPYASPAHVKDVSGLPSTYIDTGELDLFRDEDIAYAARLAAANVSTEFHLYPGVPHAFEVLAPGASVVQTAMANRVKALKSF</sequence>
<dbReference type="Proteomes" id="UP001172386">
    <property type="component" value="Unassembled WGS sequence"/>
</dbReference>
<accession>A0ACC3A0Q3</accession>
<gene>
    <name evidence="1" type="ORF">H2198_007274</name>
</gene>
<dbReference type="EMBL" id="JAPDRQ010000150">
    <property type="protein sequence ID" value="KAJ9653554.1"/>
    <property type="molecule type" value="Genomic_DNA"/>
</dbReference>
<reference evidence="1" key="1">
    <citation type="submission" date="2022-10" db="EMBL/GenBank/DDBJ databases">
        <title>Culturing micro-colonial fungi from biological soil crusts in the Mojave desert and describing Neophaeococcomyces mojavensis, and introducing the new genera and species Taxawa tesnikishii.</title>
        <authorList>
            <person name="Kurbessoian T."/>
            <person name="Stajich J.E."/>
        </authorList>
    </citation>
    <scope>NUCLEOTIDE SEQUENCE</scope>
    <source>
        <strain evidence="1">JES_112</strain>
    </source>
</reference>
<proteinExistence type="predicted"/>
<evidence type="ECO:0000313" key="1">
    <source>
        <dbReference type="EMBL" id="KAJ9653554.1"/>
    </source>
</evidence>
<evidence type="ECO:0000313" key="2">
    <source>
        <dbReference type="Proteomes" id="UP001172386"/>
    </source>
</evidence>